<dbReference type="Pfam" id="PF20611">
    <property type="entry name" value="DUF6801"/>
    <property type="match status" value="1"/>
</dbReference>
<name>A0A6I4MMX4_9ACTN</name>
<organism evidence="3 4">
    <name type="scientific">Actinomadura physcomitrii</name>
    <dbReference type="NCBI Taxonomy" id="2650748"/>
    <lineage>
        <taxon>Bacteria</taxon>
        <taxon>Bacillati</taxon>
        <taxon>Actinomycetota</taxon>
        <taxon>Actinomycetes</taxon>
        <taxon>Streptosporangiales</taxon>
        <taxon>Thermomonosporaceae</taxon>
        <taxon>Actinomadura</taxon>
    </lineage>
</organism>
<protein>
    <recommendedName>
        <fullName evidence="2">DUF6801 domain-containing protein</fullName>
    </recommendedName>
</protein>
<proteinExistence type="predicted"/>
<evidence type="ECO:0000256" key="1">
    <source>
        <dbReference type="SAM" id="SignalP"/>
    </source>
</evidence>
<dbReference type="EMBL" id="WBMS02000064">
    <property type="protein sequence ID" value="MWA07162.1"/>
    <property type="molecule type" value="Genomic_DNA"/>
</dbReference>
<evidence type="ECO:0000313" key="4">
    <source>
        <dbReference type="Proteomes" id="UP000462055"/>
    </source>
</evidence>
<accession>A0A6I4MMX4</accession>
<evidence type="ECO:0000259" key="2">
    <source>
        <dbReference type="Pfam" id="PF20611"/>
    </source>
</evidence>
<feature type="domain" description="DUF6801" evidence="2">
    <location>
        <begin position="44"/>
        <end position="191"/>
    </location>
</feature>
<feature type="chain" id="PRO_5026359758" description="DUF6801 domain-containing protein" evidence="1">
    <location>
        <begin position="31"/>
        <end position="439"/>
    </location>
</feature>
<dbReference type="Proteomes" id="UP000462055">
    <property type="component" value="Unassembled WGS sequence"/>
</dbReference>
<dbReference type="PROSITE" id="PS51318">
    <property type="entry name" value="TAT"/>
    <property type="match status" value="1"/>
</dbReference>
<sequence length="439" mass="44260">MSVRARRAGRLTAAAAAGALLAAGLSGAGAAAAGTQNADLTVAYQCAFPAGPQEVSVRYRAAFPASAAPGGRVRPGKVTATLTVPRAALADLGATEVGGTVQVAARTEQNGAGAKAAWPAFTVEPAAVPDDGDVTLTASGRPADMTAARTGTLTVTVGALDLGLAPEPAAGGAEESPVACTPAQGQAGVLAAVPIAADGAAQPPKRTAAVPAGEAPPDCQDLKEPGWLISGCVYMNGYANVRKLAGATVLNDPAGPAPALTNVEYNIVPNLPTGTGTDVRFRFHEPLRSKAGFLTFGFMPTTATMEMDQVGLGTETSEPYEKGQTRQHVQARMRVTIRLYDVKVNGTPLDVGPHCESSRPADIALGDAPGAGITNIVKGGTLDGSFEIPPFRGCGSGEDLDPLFTGAVSGPGNYVKVSQGTICGRAAATCPPAMPELKR</sequence>
<gene>
    <name evidence="3" type="ORF">F8568_043870</name>
</gene>
<evidence type="ECO:0000313" key="3">
    <source>
        <dbReference type="EMBL" id="MWA07162.1"/>
    </source>
</evidence>
<feature type="signal peptide" evidence="1">
    <location>
        <begin position="1"/>
        <end position="30"/>
    </location>
</feature>
<keyword evidence="1" id="KW-0732">Signal</keyword>
<dbReference type="InterPro" id="IPR046542">
    <property type="entry name" value="DUF6801"/>
</dbReference>
<dbReference type="AlphaFoldDB" id="A0A6I4MMX4"/>
<dbReference type="RefSeq" id="WP_151600061.1">
    <property type="nucleotide sequence ID" value="NZ_WBMS02000064.1"/>
</dbReference>
<dbReference type="InterPro" id="IPR006311">
    <property type="entry name" value="TAT_signal"/>
</dbReference>
<comment type="caution">
    <text evidence="3">The sequence shown here is derived from an EMBL/GenBank/DDBJ whole genome shotgun (WGS) entry which is preliminary data.</text>
</comment>
<reference evidence="3" key="1">
    <citation type="submission" date="2019-12" db="EMBL/GenBank/DDBJ databases">
        <title>Actinomadura physcomitrii sp. nov., a novel actinomycete isolated from moss [Physcomitrium sphaericum (Ludw) Fuernr].</title>
        <authorList>
            <person name="Zhuang X."/>
        </authorList>
    </citation>
    <scope>NUCLEOTIDE SEQUENCE [LARGE SCALE GENOMIC DNA]</scope>
    <source>
        <strain evidence="3">LD22</strain>
    </source>
</reference>
<keyword evidence="4" id="KW-1185">Reference proteome</keyword>